<dbReference type="PANTHER" id="PTHR33973">
    <property type="entry name" value="OS07G0153300 PROTEIN"/>
    <property type="match status" value="1"/>
</dbReference>
<dbReference type="PANTHER" id="PTHR33973:SF4">
    <property type="entry name" value="OS07G0153300 PROTEIN"/>
    <property type="match status" value="1"/>
</dbReference>
<sequence length="258" mass="30788">MRSKILIGHVNHRRFSPVKHSLSYKMFMLGIDLDELDTLKKRIWGFGDKWWHWARFRRNDYCGRGNLKQALFDKLFELTGEKLSGRTVAVIHLRYLGLYFSPVNFYYIYDEENEWRYVIAEVSNTPWNERHYYAIPVEKGQRKVTWHHKKAFHVSPFNPIDQTYDWVLKPLDDKLFIHLSCSRERKEFDALLSMKAFDFSSRRLLIQLLKTPIMTVKVVTSIYWQAAKLWFKGAPFYSHPKYSDTPVQEKEPSQGVGK</sequence>
<keyword evidence="2" id="KW-1185">Reference proteome</keyword>
<gene>
    <name evidence="1" type="ORF">VMF7928_02974</name>
</gene>
<dbReference type="RefSeq" id="WP_237362486.1">
    <property type="nucleotide sequence ID" value="NZ_CAKLDM010000002.1"/>
</dbReference>
<evidence type="ECO:0000313" key="1">
    <source>
        <dbReference type="EMBL" id="CAH0540596.1"/>
    </source>
</evidence>
<accession>A0ABM9A6E6</accession>
<evidence type="ECO:0008006" key="3">
    <source>
        <dbReference type="Google" id="ProtNLM"/>
    </source>
</evidence>
<dbReference type="Pfam" id="PF07103">
    <property type="entry name" value="DUF1365"/>
    <property type="match status" value="1"/>
</dbReference>
<dbReference type="InterPro" id="IPR010775">
    <property type="entry name" value="DUF1365"/>
</dbReference>
<reference evidence="1" key="1">
    <citation type="submission" date="2021-11" db="EMBL/GenBank/DDBJ databases">
        <authorList>
            <person name="Rodrigo-Torres L."/>
            <person name="Arahal R. D."/>
            <person name="Lucena T."/>
        </authorList>
    </citation>
    <scope>NUCLEOTIDE SEQUENCE</scope>
    <source>
        <strain evidence="1">CECT 7928</strain>
    </source>
</reference>
<organism evidence="1 2">
    <name type="scientific">Vibrio marisflavi CECT 7928</name>
    <dbReference type="NCBI Taxonomy" id="634439"/>
    <lineage>
        <taxon>Bacteria</taxon>
        <taxon>Pseudomonadati</taxon>
        <taxon>Pseudomonadota</taxon>
        <taxon>Gammaproteobacteria</taxon>
        <taxon>Vibrionales</taxon>
        <taxon>Vibrionaceae</taxon>
        <taxon>Vibrio</taxon>
    </lineage>
</organism>
<protein>
    <recommendedName>
        <fullName evidence="3">Plasmid partition ParA protein</fullName>
    </recommendedName>
</protein>
<comment type="caution">
    <text evidence="1">The sequence shown here is derived from an EMBL/GenBank/DDBJ whole genome shotgun (WGS) entry which is preliminary data.</text>
</comment>
<dbReference type="Proteomes" id="UP000838748">
    <property type="component" value="Unassembled WGS sequence"/>
</dbReference>
<name>A0ABM9A6E6_9VIBR</name>
<dbReference type="EMBL" id="CAKLDM010000002">
    <property type="protein sequence ID" value="CAH0540596.1"/>
    <property type="molecule type" value="Genomic_DNA"/>
</dbReference>
<proteinExistence type="predicted"/>
<evidence type="ECO:0000313" key="2">
    <source>
        <dbReference type="Proteomes" id="UP000838748"/>
    </source>
</evidence>